<accession>A0A6G0X6H9</accession>
<evidence type="ECO:0000313" key="5">
    <source>
        <dbReference type="Proteomes" id="UP000481153"/>
    </source>
</evidence>
<dbReference type="Gene3D" id="2.60.120.200">
    <property type="match status" value="3"/>
</dbReference>
<feature type="domain" description="GH16" evidence="3">
    <location>
        <begin position="19"/>
        <end position="399"/>
    </location>
</feature>
<organism evidence="4 5">
    <name type="scientific">Aphanomyces euteiches</name>
    <dbReference type="NCBI Taxonomy" id="100861"/>
    <lineage>
        <taxon>Eukaryota</taxon>
        <taxon>Sar</taxon>
        <taxon>Stramenopiles</taxon>
        <taxon>Oomycota</taxon>
        <taxon>Saprolegniomycetes</taxon>
        <taxon>Saprolegniales</taxon>
        <taxon>Verrucalvaceae</taxon>
        <taxon>Aphanomyces</taxon>
    </lineage>
</organism>
<dbReference type="Proteomes" id="UP000481153">
    <property type="component" value="Unassembled WGS sequence"/>
</dbReference>
<dbReference type="PANTHER" id="PTHR10963:SF55">
    <property type="entry name" value="GLYCOSIDE HYDROLASE FAMILY 16 PROTEIN"/>
    <property type="match status" value="1"/>
</dbReference>
<feature type="domain" description="GH16" evidence="3">
    <location>
        <begin position="400"/>
        <end position="713"/>
    </location>
</feature>
<evidence type="ECO:0000256" key="2">
    <source>
        <dbReference type="SAM" id="Phobius"/>
    </source>
</evidence>
<keyword evidence="5" id="KW-1185">Reference proteome</keyword>
<comment type="similarity">
    <text evidence="1">Belongs to the glycosyl hydrolase 16 family.</text>
</comment>
<evidence type="ECO:0000256" key="1">
    <source>
        <dbReference type="ARBA" id="ARBA00006865"/>
    </source>
</evidence>
<dbReference type="GO" id="GO:0004553">
    <property type="term" value="F:hydrolase activity, hydrolyzing O-glycosyl compounds"/>
    <property type="evidence" value="ECO:0007669"/>
    <property type="project" value="InterPro"/>
</dbReference>
<feature type="domain" description="GH16" evidence="3">
    <location>
        <begin position="791"/>
        <end position="1053"/>
    </location>
</feature>
<dbReference type="PROSITE" id="PS51762">
    <property type="entry name" value="GH16_2"/>
    <property type="match status" value="3"/>
</dbReference>
<gene>
    <name evidence="4" type="ORF">Ae201684_007912</name>
</gene>
<comment type="caution">
    <text evidence="4">The sequence shown here is derived from an EMBL/GenBank/DDBJ whole genome shotgun (WGS) entry which is preliminary data.</text>
</comment>
<dbReference type="SUPFAM" id="SSF49899">
    <property type="entry name" value="Concanavalin A-like lectins/glucanases"/>
    <property type="match status" value="3"/>
</dbReference>
<keyword evidence="2" id="KW-0472">Membrane</keyword>
<evidence type="ECO:0000313" key="4">
    <source>
        <dbReference type="EMBL" id="KAF0735592.1"/>
    </source>
</evidence>
<feature type="transmembrane region" description="Helical" evidence="2">
    <location>
        <begin position="1157"/>
        <end position="1178"/>
    </location>
</feature>
<keyword evidence="2" id="KW-0812">Transmembrane</keyword>
<sequence>MEQQMLKKRSCSIDHLDPLDTMRLFVSATLFAAAASTKEEYLIFQDDFNSGFDLSVWKHDITLGGNGNREFQVYVNSRNNSYVKDGKLHLRATLTDEAYGRDSIEHGVMDLWGTSPYSSCSSPQFTGCRKEANGFDILPPVQSARVQTMESFSFKYGRVEVKTKLPQGDWLWPGIWMMAKDNRYGPWPSSGELDIMESRGNGPMYTDDKGDPIGNNRFSACFHFGPAWNKDGYPLAVNDTKALPNNRSYGNEFHTFGFYWDDEEMYAYVDTPDQIVTRVVDYGKKSFWDIGIEAKAWNASDSYNNFQDGPINAPFDQEMYLIMNVAVGGTSIAKGFLDSGYFPDDRGGKPWHTNDSYPAANFYHQKEKWFPSWTQGGVRSADMSAMQIDSVKVWGIRGLTTFTESKNPIQQYDASSIDTIHTTNNEHLIFQDTFDQPTLDLSKWQHEISMTGSSTASFMHMTTGENAYVKDGQLVLHATLNDLVYSLDNSTIDLWGDTPATQCTSNFNHGCLQTGTASTILPPVISAMLRTEKSFSFRYGRVELRAKLPRGQWLRPVFRLLPKYDSYGEWPQSGEIVLVDGTPSAFQSRVQYGPFNVSHGPNVISSLDDDDVHLFGLYWDEDELYTYVDSRDNVVTRIPKFGKRSLWDPQWGDNDTSPWTGQPDQAPFDQLFYLSVGLRVGGTDGFYPDDNTPGKPWNDTAIDHKKTFLAAKDSWYPTWAGQGASLEIQDISVWATSEASRWAYHGAFELSPEKEANKLLFSDDFTTLEMRHWKPEITMRPHGEFQVYVNHRQTGYVRNHTLVLQPTLSEDIIGKWSLTQGYIDMWGTDLPSKCTAAAAGGCGHLSTPWDMSPPIHSASFRTAETFTWRYGRLEVKATLPRGDWLLPRIQLVPLTAAGWFDVVVAHGNTGSSKIYTGSCNSSVSCDVRENDIEAQSTHTYGIVWNESTTIVYLDSPATVLWQGETPDSLKHEVYLVVQAAVGGVSELPHYTFDKYSGKPWDTTSKAQPHTQFYAAKSQWWPSWANRSLDDGHTVSIDSALKIHSVQVWSVPGTQWRKHRLVGDPDVTDAVVQVKPSSSTTNPASIDNQHDGIGLKDAFTSSENQVAVDLSDQNTSHYNALWFAVVTDDGVGLKDAFTSTENQVPVDLSDQNTSHYNALWFAVVTATSLMTLLTLFILIKVGAKMLRRRDYTTIPDRV</sequence>
<dbReference type="AlphaFoldDB" id="A0A6G0X6H9"/>
<proteinExistence type="inferred from homology"/>
<dbReference type="InterPro" id="IPR013320">
    <property type="entry name" value="ConA-like_dom_sf"/>
</dbReference>
<evidence type="ECO:0000259" key="3">
    <source>
        <dbReference type="PROSITE" id="PS51762"/>
    </source>
</evidence>
<keyword evidence="2" id="KW-1133">Transmembrane helix</keyword>
<dbReference type="InterPro" id="IPR050546">
    <property type="entry name" value="Glycosyl_Hydrlase_16"/>
</dbReference>
<dbReference type="Pfam" id="PF00722">
    <property type="entry name" value="Glyco_hydro_16"/>
    <property type="match status" value="1"/>
</dbReference>
<protein>
    <recommendedName>
        <fullName evidence="3">GH16 domain-containing protein</fullName>
    </recommendedName>
</protein>
<name>A0A6G0X6H9_9STRA</name>
<dbReference type="InterPro" id="IPR000757">
    <property type="entry name" value="Beta-glucanase-like"/>
</dbReference>
<dbReference type="VEuPathDB" id="FungiDB:AeMF1_003047"/>
<dbReference type="GO" id="GO:0005975">
    <property type="term" value="P:carbohydrate metabolic process"/>
    <property type="evidence" value="ECO:0007669"/>
    <property type="project" value="InterPro"/>
</dbReference>
<dbReference type="EMBL" id="VJMJ01000094">
    <property type="protein sequence ID" value="KAF0735592.1"/>
    <property type="molecule type" value="Genomic_DNA"/>
</dbReference>
<reference evidence="4 5" key="1">
    <citation type="submission" date="2019-07" db="EMBL/GenBank/DDBJ databases">
        <title>Genomics analysis of Aphanomyces spp. identifies a new class of oomycete effector associated with host adaptation.</title>
        <authorList>
            <person name="Gaulin E."/>
        </authorList>
    </citation>
    <scope>NUCLEOTIDE SEQUENCE [LARGE SCALE GENOMIC DNA]</scope>
    <source>
        <strain evidence="4 5">ATCC 201684</strain>
    </source>
</reference>
<dbReference type="PANTHER" id="PTHR10963">
    <property type="entry name" value="GLYCOSYL HYDROLASE-RELATED"/>
    <property type="match status" value="1"/>
</dbReference>